<accession>A0A2N3PM63</accession>
<protein>
    <submittedName>
        <fullName evidence="2">Acetoacetyl-CoA synthase</fullName>
    </submittedName>
</protein>
<keyword evidence="1" id="KW-1277">Toxin-antitoxin system</keyword>
<evidence type="ECO:0000313" key="2">
    <source>
        <dbReference type="EMBL" id="PKU21493.1"/>
    </source>
</evidence>
<dbReference type="Pfam" id="PF07362">
    <property type="entry name" value="CcdA"/>
    <property type="match status" value="1"/>
</dbReference>
<dbReference type="OrthoDB" id="7191115at2"/>
<name>A0A2N3PM63_9PROT</name>
<organism evidence="2 3">
    <name type="scientific">Telmatospirillum siberiense</name>
    <dbReference type="NCBI Taxonomy" id="382514"/>
    <lineage>
        <taxon>Bacteria</taxon>
        <taxon>Pseudomonadati</taxon>
        <taxon>Pseudomonadota</taxon>
        <taxon>Alphaproteobacteria</taxon>
        <taxon>Rhodospirillales</taxon>
        <taxon>Rhodospirillaceae</taxon>
        <taxon>Telmatospirillum</taxon>
    </lineage>
</organism>
<dbReference type="Proteomes" id="UP000233293">
    <property type="component" value="Unassembled WGS sequence"/>
</dbReference>
<dbReference type="EMBL" id="PIUM01000056">
    <property type="protein sequence ID" value="PKU21493.1"/>
    <property type="molecule type" value="Genomic_DNA"/>
</dbReference>
<sequence>MERHMNHSQKRPVNVKARSDLVSEAKALNINLSGVFDAALETAVKAARIAKWQEDNQEAFAAYDKRIESNGVFSAGKRRF</sequence>
<proteinExistence type="predicted"/>
<comment type="caution">
    <text evidence="2">The sequence shown here is derived from an EMBL/GenBank/DDBJ whole genome shotgun (WGS) entry which is preliminary data.</text>
</comment>
<reference evidence="3" key="1">
    <citation type="submission" date="2017-12" db="EMBL/GenBank/DDBJ databases">
        <title>Draft genome sequence of Telmatospirillum siberiense 26-4b1T, an acidotolerant peatland alphaproteobacterium potentially involved in sulfur cycling.</title>
        <authorList>
            <person name="Hausmann B."/>
            <person name="Pjevac P."/>
            <person name="Schreck K."/>
            <person name="Herbold C.W."/>
            <person name="Daims H."/>
            <person name="Wagner M."/>
            <person name="Pester M."/>
            <person name="Loy A."/>
        </authorList>
    </citation>
    <scope>NUCLEOTIDE SEQUENCE [LARGE SCALE GENOMIC DNA]</scope>
    <source>
        <strain evidence="3">26-4b1</strain>
    </source>
</reference>
<dbReference type="InterPro" id="IPR009956">
    <property type="entry name" value="Post-segregation_anti-tox_CcdA"/>
</dbReference>
<evidence type="ECO:0000256" key="1">
    <source>
        <dbReference type="ARBA" id="ARBA00022649"/>
    </source>
</evidence>
<keyword evidence="3" id="KW-1185">Reference proteome</keyword>
<dbReference type="AlphaFoldDB" id="A0A2N3PM63"/>
<gene>
    <name evidence="2" type="ORF">CWS72_26525</name>
</gene>
<evidence type="ECO:0000313" key="3">
    <source>
        <dbReference type="Proteomes" id="UP000233293"/>
    </source>
</evidence>